<accession>A0AAV7TK16</accession>
<gene>
    <name evidence="2" type="ORF">NDU88_001406</name>
</gene>
<evidence type="ECO:0000256" key="1">
    <source>
        <dbReference type="SAM" id="MobiDB-lite"/>
    </source>
</evidence>
<dbReference type="EMBL" id="JANPWB010000006">
    <property type="protein sequence ID" value="KAJ1176123.1"/>
    <property type="molecule type" value="Genomic_DNA"/>
</dbReference>
<proteinExistence type="predicted"/>
<dbReference type="AlphaFoldDB" id="A0AAV7TK16"/>
<keyword evidence="3" id="KW-1185">Reference proteome</keyword>
<evidence type="ECO:0000313" key="2">
    <source>
        <dbReference type="EMBL" id="KAJ1176123.1"/>
    </source>
</evidence>
<feature type="region of interest" description="Disordered" evidence="1">
    <location>
        <begin position="27"/>
        <end position="84"/>
    </location>
</feature>
<feature type="compositionally biased region" description="Basic residues" evidence="1">
    <location>
        <begin position="74"/>
        <end position="84"/>
    </location>
</feature>
<comment type="caution">
    <text evidence="2">The sequence shown here is derived from an EMBL/GenBank/DDBJ whole genome shotgun (WGS) entry which is preliminary data.</text>
</comment>
<protein>
    <submittedName>
        <fullName evidence="2">Uncharacterized protein</fullName>
    </submittedName>
</protein>
<sequence>MCDRLRRRGLGPRWGLVWSMSGTVFQPWPQNSAAIETEAPGRNKKKKKGDGGSPAEHNLSQEGPNGDGDGYRASVRRNHRGRLKLGRPTLRKVWGGGPAGELCLGHPQSHCLPGVPAWDTGPWARREGAR</sequence>
<name>A0AAV7TK16_PLEWA</name>
<evidence type="ECO:0000313" key="3">
    <source>
        <dbReference type="Proteomes" id="UP001066276"/>
    </source>
</evidence>
<reference evidence="2" key="1">
    <citation type="journal article" date="2022" name="bioRxiv">
        <title>Sequencing and chromosome-scale assembly of the giantPleurodeles waltlgenome.</title>
        <authorList>
            <person name="Brown T."/>
            <person name="Elewa A."/>
            <person name="Iarovenko S."/>
            <person name="Subramanian E."/>
            <person name="Araus A.J."/>
            <person name="Petzold A."/>
            <person name="Susuki M."/>
            <person name="Suzuki K.-i.T."/>
            <person name="Hayashi T."/>
            <person name="Toyoda A."/>
            <person name="Oliveira C."/>
            <person name="Osipova E."/>
            <person name="Leigh N.D."/>
            <person name="Simon A."/>
            <person name="Yun M.H."/>
        </authorList>
    </citation>
    <scope>NUCLEOTIDE SEQUENCE</scope>
    <source>
        <strain evidence="2">20211129_DDA</strain>
        <tissue evidence="2">Liver</tissue>
    </source>
</reference>
<organism evidence="2 3">
    <name type="scientific">Pleurodeles waltl</name>
    <name type="common">Iberian ribbed newt</name>
    <dbReference type="NCBI Taxonomy" id="8319"/>
    <lineage>
        <taxon>Eukaryota</taxon>
        <taxon>Metazoa</taxon>
        <taxon>Chordata</taxon>
        <taxon>Craniata</taxon>
        <taxon>Vertebrata</taxon>
        <taxon>Euteleostomi</taxon>
        <taxon>Amphibia</taxon>
        <taxon>Batrachia</taxon>
        <taxon>Caudata</taxon>
        <taxon>Salamandroidea</taxon>
        <taxon>Salamandridae</taxon>
        <taxon>Pleurodelinae</taxon>
        <taxon>Pleurodeles</taxon>
    </lineage>
</organism>
<dbReference type="Proteomes" id="UP001066276">
    <property type="component" value="Chromosome 3_2"/>
</dbReference>